<proteinExistence type="predicted"/>
<name>A0ABT5E2D8_9BACT</name>
<accession>A0ABT5E2D8</accession>
<keyword evidence="2" id="KW-1185">Reference proteome</keyword>
<evidence type="ECO:0000313" key="2">
    <source>
        <dbReference type="Proteomes" id="UP001221686"/>
    </source>
</evidence>
<dbReference type="EMBL" id="JAQNDL010000002">
    <property type="protein sequence ID" value="MDC0719976.1"/>
    <property type="molecule type" value="Genomic_DNA"/>
</dbReference>
<reference evidence="1 2" key="1">
    <citation type="submission" date="2022-11" db="EMBL/GenBank/DDBJ databases">
        <title>Minimal conservation of predation-associated metabolite biosynthetic gene clusters underscores biosynthetic potential of Myxococcota including descriptions for ten novel species: Archangium lansinium sp. nov., Myxococcus landrumus sp. nov., Nannocystis bai.</title>
        <authorList>
            <person name="Ahearne A."/>
            <person name="Stevens C."/>
            <person name="Dowd S."/>
        </authorList>
    </citation>
    <scope>NUCLEOTIDE SEQUENCE [LARGE SCALE GENOMIC DNA]</scope>
    <source>
        <strain evidence="1 2">BB15-2</strain>
    </source>
</reference>
<evidence type="ECO:0000313" key="1">
    <source>
        <dbReference type="EMBL" id="MDC0719976.1"/>
    </source>
</evidence>
<dbReference type="RefSeq" id="WP_272088473.1">
    <property type="nucleotide sequence ID" value="NZ_JAQNDL010000002.1"/>
</dbReference>
<dbReference type="PROSITE" id="PS51257">
    <property type="entry name" value="PROKAR_LIPOPROTEIN"/>
    <property type="match status" value="1"/>
</dbReference>
<gene>
    <name evidence="1" type="ORF">POL25_23965</name>
</gene>
<organism evidence="1 2">
    <name type="scientific">Nannocystis bainbridge</name>
    <dbReference type="NCBI Taxonomy" id="2995303"/>
    <lineage>
        <taxon>Bacteria</taxon>
        <taxon>Pseudomonadati</taxon>
        <taxon>Myxococcota</taxon>
        <taxon>Polyangia</taxon>
        <taxon>Nannocystales</taxon>
        <taxon>Nannocystaceae</taxon>
        <taxon>Nannocystis</taxon>
    </lineage>
</organism>
<evidence type="ECO:0008006" key="3">
    <source>
        <dbReference type="Google" id="ProtNLM"/>
    </source>
</evidence>
<protein>
    <recommendedName>
        <fullName evidence="3">Lipoprotein</fullName>
    </recommendedName>
</protein>
<comment type="caution">
    <text evidence="1">The sequence shown here is derived from an EMBL/GenBank/DDBJ whole genome shotgun (WGS) entry which is preliminary data.</text>
</comment>
<dbReference type="Proteomes" id="UP001221686">
    <property type="component" value="Unassembled WGS sequence"/>
</dbReference>
<sequence>MLRNLVGSIVLTLPLAGAPLLTGCAGSKASVITPEEVQTHGTHTFADPPAEVFKATLDALKTLGYPIAVANEEKGIIKTERKFIRAMAVGGNYSAQAIDFTRQYYLRLESSDGASTAVTADPKVFMGERDVSGDKVWVLEGPEGERELWQRLFKEIQSNL</sequence>